<dbReference type="InterPro" id="IPR052741">
    <property type="entry name" value="Mitochondrial_HTD2"/>
</dbReference>
<evidence type="ECO:0008006" key="3">
    <source>
        <dbReference type="Google" id="ProtNLM"/>
    </source>
</evidence>
<dbReference type="EMBL" id="GG692395">
    <property type="protein sequence ID" value="EER35770.1"/>
    <property type="molecule type" value="Genomic_DNA"/>
</dbReference>
<reference evidence="1 2" key="1">
    <citation type="journal article" date="2009" name="Nature">
        <title>Evolution of pathogenicity and sexual reproduction in eight Candida genomes.</title>
        <authorList>
            <person name="Butler G."/>
            <person name="Rasmussen M.D."/>
            <person name="Lin M.F."/>
            <person name="Santos M.A."/>
            <person name="Sakthikumar S."/>
            <person name="Munro C.A."/>
            <person name="Rheinbay E."/>
            <person name="Grabherr M."/>
            <person name="Forche A."/>
            <person name="Reedy J.L."/>
            <person name="Agrafioti I."/>
            <person name="Arnaud M.B."/>
            <person name="Bates S."/>
            <person name="Brown A.J."/>
            <person name="Brunke S."/>
            <person name="Costanzo M.C."/>
            <person name="Fitzpatrick D.A."/>
            <person name="de Groot P.W."/>
            <person name="Harris D."/>
            <person name="Hoyer L.L."/>
            <person name="Hube B."/>
            <person name="Klis F.M."/>
            <person name="Kodira C."/>
            <person name="Lennard N."/>
            <person name="Logue M.E."/>
            <person name="Martin R."/>
            <person name="Neiman A.M."/>
            <person name="Nikolaou E."/>
            <person name="Quail M.A."/>
            <person name="Quinn J."/>
            <person name="Santos M.C."/>
            <person name="Schmitzberger F.F."/>
            <person name="Sherlock G."/>
            <person name="Shah P."/>
            <person name="Silverstein K.A."/>
            <person name="Skrzypek M.S."/>
            <person name="Soll D."/>
            <person name="Staggs R."/>
            <person name="Stansfield I."/>
            <person name="Stumpf M.P."/>
            <person name="Sudbery P.E."/>
            <person name="Srikantha T."/>
            <person name="Zeng Q."/>
            <person name="Berman J."/>
            <person name="Berriman M."/>
            <person name="Heitman J."/>
            <person name="Gow N.A."/>
            <person name="Lorenz M.C."/>
            <person name="Birren B.W."/>
            <person name="Kellis M."/>
            <person name="Cuomo C.A."/>
        </authorList>
    </citation>
    <scope>NUCLEOTIDE SEQUENCE [LARGE SCALE GENOMIC DNA]</scope>
    <source>
        <strain evidence="2">ATCC MYA-3404 / T1</strain>
    </source>
</reference>
<dbReference type="GeneID" id="8298416"/>
<dbReference type="GO" id="GO:0019171">
    <property type="term" value="F:(3R)-hydroxyacyl-[acyl-carrier-protein] dehydratase activity"/>
    <property type="evidence" value="ECO:0007669"/>
    <property type="project" value="TreeGrafter"/>
</dbReference>
<dbReference type="HOGENOM" id="CLU_028690_2_0_1"/>
<keyword evidence="2" id="KW-1185">Reference proteome</keyword>
<dbReference type="STRING" id="294747.C5M370"/>
<dbReference type="Proteomes" id="UP000002037">
    <property type="component" value="Unassembled WGS sequence"/>
</dbReference>
<accession>C5M370</accession>
<evidence type="ECO:0000313" key="2">
    <source>
        <dbReference type="Proteomes" id="UP000002037"/>
    </source>
</evidence>
<dbReference type="KEGG" id="ctp:CTRG_00509"/>
<dbReference type="Gene3D" id="3.10.129.10">
    <property type="entry name" value="Hotdog Thioesterase"/>
    <property type="match status" value="1"/>
</dbReference>
<dbReference type="PANTHER" id="PTHR28152">
    <property type="entry name" value="HYDROXYACYL-THIOESTER DEHYDRATASE TYPE 2, MITOCHONDRIAL"/>
    <property type="match status" value="1"/>
</dbReference>
<dbReference type="GO" id="GO:0005739">
    <property type="term" value="C:mitochondrion"/>
    <property type="evidence" value="ECO:0007669"/>
    <property type="project" value="TreeGrafter"/>
</dbReference>
<dbReference type="eggNOG" id="ENOG502S5QU">
    <property type="taxonomic scope" value="Eukaryota"/>
</dbReference>
<dbReference type="InterPro" id="IPR029069">
    <property type="entry name" value="HotDog_dom_sf"/>
</dbReference>
<proteinExistence type="predicted"/>
<dbReference type="SUPFAM" id="SSF54637">
    <property type="entry name" value="Thioesterase/thiol ester dehydrase-isomerase"/>
    <property type="match status" value="1"/>
</dbReference>
<gene>
    <name evidence="1" type="ORF">CTRG_00509</name>
</gene>
<dbReference type="RefSeq" id="XP_002545728.1">
    <property type="nucleotide sequence ID" value="XM_002545682.1"/>
</dbReference>
<evidence type="ECO:0000313" key="1">
    <source>
        <dbReference type="EMBL" id="EER35770.1"/>
    </source>
</evidence>
<sequence length="352" mass="40543">MISDNFFSSSSLCTYYCSTCKTYQNTHTLSHSHLPPSTQNMFHHLPQDNNPLSTNKTTTTTYISAMAPISKECIYRWANVLKSKPTIIKDTFAYGSYNNLTNLLNNILEIDHKPNISKSWFQGFHFLYNNQLNLKLGSDGYDNYQAPVNEQGEQLYLRRLWARGEIDFFNSPSINSPIEVTETLKSVRIIDESVLVSILRNFTSESQELLQESRTLTYTNALYTPNENYYQLENYSGNGPTFHISSIDLLKYSMLTYNLHKIHIDANYCRSIEDLPNTIVHGPLQVSLLLYYFAIKHPELKPKNFKYRTYAPIFINEEISIQIDEVSENCYSLGIISKESGKVYIQGKLSTE</sequence>
<dbReference type="VEuPathDB" id="FungiDB:CTRG_00509"/>
<organism evidence="1 2">
    <name type="scientific">Candida tropicalis (strain ATCC MYA-3404 / T1)</name>
    <name type="common">Yeast</name>
    <dbReference type="NCBI Taxonomy" id="294747"/>
    <lineage>
        <taxon>Eukaryota</taxon>
        <taxon>Fungi</taxon>
        <taxon>Dikarya</taxon>
        <taxon>Ascomycota</taxon>
        <taxon>Saccharomycotina</taxon>
        <taxon>Pichiomycetes</taxon>
        <taxon>Debaryomycetaceae</taxon>
        <taxon>Candida/Lodderomyces clade</taxon>
        <taxon>Candida</taxon>
    </lineage>
</organism>
<dbReference type="OrthoDB" id="3257538at2759"/>
<name>C5M370_CANTT</name>
<dbReference type="AlphaFoldDB" id="C5M370"/>
<protein>
    <recommendedName>
        <fullName evidence="3">MaoC-like domain-containing protein</fullName>
    </recommendedName>
</protein>
<dbReference type="PANTHER" id="PTHR28152:SF1">
    <property type="entry name" value="HYDROXYACYL-THIOESTER DEHYDRATASE TYPE 2, MITOCHONDRIAL"/>
    <property type="match status" value="1"/>
</dbReference>